<dbReference type="SUPFAM" id="SSF50129">
    <property type="entry name" value="GroES-like"/>
    <property type="match status" value="1"/>
</dbReference>
<dbReference type="GO" id="GO:0070402">
    <property type="term" value="F:NADPH binding"/>
    <property type="evidence" value="ECO:0007669"/>
    <property type="project" value="TreeGrafter"/>
</dbReference>
<sequence length="290" mass="29433">MTHAAVGLIDVLIRRGAFADYDLPMQPPYTPGIETAGTIRAVGEGVTSLKVGDRVSTLSIATGGGYAEVMVAPAEVTFPLPDGVDPAQAVAALPNATTAQLALTRAVTVPPAAKVLVLGATGALASVFPPIARRLGAREVVGTVRSADRVAEAEGLGFDRVVLSGQLLEALEGEEFDIVVDPVGGELRGTALRLLAAMGRLVAVGSADSSGHSVDTNELWFTNRGIVGFAVGQFLVQTPAAAAPAAAEALAAIAEGSIKLGVETYPLENAADAHARMDAGGVSGRLVLTH</sequence>
<evidence type="ECO:0000256" key="2">
    <source>
        <dbReference type="ARBA" id="ARBA00023002"/>
    </source>
</evidence>
<accession>A0A6F8XPR8</accession>
<evidence type="ECO:0000256" key="1">
    <source>
        <dbReference type="ARBA" id="ARBA00022857"/>
    </source>
</evidence>
<gene>
    <name evidence="4" type="primary">qor_2</name>
    <name evidence="4" type="ORF">Pflav_022070</name>
</gene>
<keyword evidence="1" id="KW-0521">NADP</keyword>
<dbReference type="InterPro" id="IPR020843">
    <property type="entry name" value="ER"/>
</dbReference>
<dbReference type="Pfam" id="PF08240">
    <property type="entry name" value="ADH_N"/>
    <property type="match status" value="1"/>
</dbReference>
<dbReference type="SUPFAM" id="SSF51735">
    <property type="entry name" value="NAD(P)-binding Rossmann-fold domains"/>
    <property type="match status" value="1"/>
</dbReference>
<dbReference type="Gene3D" id="3.90.180.10">
    <property type="entry name" value="Medium-chain alcohol dehydrogenases, catalytic domain"/>
    <property type="match status" value="1"/>
</dbReference>
<dbReference type="SMART" id="SM00829">
    <property type="entry name" value="PKS_ER"/>
    <property type="match status" value="1"/>
</dbReference>
<organism evidence="4 5">
    <name type="scientific">Phytohabitans flavus</name>
    <dbReference type="NCBI Taxonomy" id="1076124"/>
    <lineage>
        <taxon>Bacteria</taxon>
        <taxon>Bacillati</taxon>
        <taxon>Actinomycetota</taxon>
        <taxon>Actinomycetes</taxon>
        <taxon>Micromonosporales</taxon>
        <taxon>Micromonosporaceae</taxon>
    </lineage>
</organism>
<evidence type="ECO:0000313" key="5">
    <source>
        <dbReference type="Proteomes" id="UP000502508"/>
    </source>
</evidence>
<dbReference type="PANTHER" id="PTHR48106">
    <property type="entry name" value="QUINONE OXIDOREDUCTASE PIG3-RELATED"/>
    <property type="match status" value="1"/>
</dbReference>
<dbReference type="InterPro" id="IPR013154">
    <property type="entry name" value="ADH-like_N"/>
</dbReference>
<name>A0A6F8XPR8_9ACTN</name>
<proteinExistence type="predicted"/>
<keyword evidence="2" id="KW-0560">Oxidoreductase</keyword>
<evidence type="ECO:0000259" key="3">
    <source>
        <dbReference type="SMART" id="SM00829"/>
    </source>
</evidence>
<evidence type="ECO:0000313" key="4">
    <source>
        <dbReference type="EMBL" id="BCB75797.1"/>
    </source>
</evidence>
<dbReference type="AlphaFoldDB" id="A0A6F8XPR8"/>
<protein>
    <submittedName>
        <fullName evidence="4">NADPH:quinone reductase</fullName>
    </submittedName>
</protein>
<dbReference type="Pfam" id="PF13602">
    <property type="entry name" value="ADH_zinc_N_2"/>
    <property type="match status" value="1"/>
</dbReference>
<dbReference type="InterPro" id="IPR036291">
    <property type="entry name" value="NAD(P)-bd_dom_sf"/>
</dbReference>
<reference evidence="4 5" key="2">
    <citation type="submission" date="2020-03" db="EMBL/GenBank/DDBJ databases">
        <authorList>
            <person name="Ichikawa N."/>
            <person name="Kimura A."/>
            <person name="Kitahashi Y."/>
            <person name="Uohara A."/>
        </authorList>
    </citation>
    <scope>NUCLEOTIDE SEQUENCE [LARGE SCALE GENOMIC DNA]</scope>
    <source>
        <strain evidence="4 5">NBRC 107702</strain>
    </source>
</reference>
<dbReference type="Proteomes" id="UP000502508">
    <property type="component" value="Chromosome"/>
</dbReference>
<dbReference type="GO" id="GO:0016651">
    <property type="term" value="F:oxidoreductase activity, acting on NAD(P)H"/>
    <property type="evidence" value="ECO:0007669"/>
    <property type="project" value="TreeGrafter"/>
</dbReference>
<dbReference type="EMBL" id="AP022870">
    <property type="protein sequence ID" value="BCB75797.1"/>
    <property type="molecule type" value="Genomic_DNA"/>
</dbReference>
<dbReference type="KEGG" id="pfla:Pflav_022070"/>
<dbReference type="RefSeq" id="WP_232071225.1">
    <property type="nucleotide sequence ID" value="NZ_AP022870.1"/>
</dbReference>
<dbReference type="InterPro" id="IPR011032">
    <property type="entry name" value="GroES-like_sf"/>
</dbReference>
<dbReference type="Gene3D" id="3.40.50.720">
    <property type="entry name" value="NAD(P)-binding Rossmann-like Domain"/>
    <property type="match status" value="1"/>
</dbReference>
<feature type="domain" description="Enoyl reductase (ER)" evidence="3">
    <location>
        <begin position="7"/>
        <end position="288"/>
    </location>
</feature>
<reference evidence="4 5" key="1">
    <citation type="submission" date="2020-03" db="EMBL/GenBank/DDBJ databases">
        <title>Whole genome shotgun sequence of Phytohabitans flavus NBRC 107702.</title>
        <authorList>
            <person name="Komaki H."/>
            <person name="Tamura T."/>
        </authorList>
    </citation>
    <scope>NUCLEOTIDE SEQUENCE [LARGE SCALE GENOMIC DNA]</scope>
    <source>
        <strain evidence="4 5">NBRC 107702</strain>
    </source>
</reference>
<keyword evidence="5" id="KW-1185">Reference proteome</keyword>